<dbReference type="SUPFAM" id="SSF53850">
    <property type="entry name" value="Periplasmic binding protein-like II"/>
    <property type="match status" value="1"/>
</dbReference>
<sequence>MQMFTVRSFYRLAAALLTGGLLLANAHAAGIDLKANQQPIHAAKNPQAIAQIPPGFTFVEPGKLTVAVAVAGSSPPLMFLADDNKSLIGSEPDIARLVADSLGLELKLVSTSWEDWPLGVASGKYDVAITNVTVTKARKERFDFATYRADTLGFYVKSNSKITAIQSAKDIAGLKIIVGSGTNQEAILLDWDKQNRAAGLPAFVPVYVTDTAAANLNLQSGRADATFGPNVTGAYKAALNGQTRLVGTVNGGWPQVAHIAVATRKGNGLVNAINTALNGVIQQGEYDQVLNRWGESIERISRSEINPPGLGDVAP</sequence>
<dbReference type="EMBL" id="LT615367">
    <property type="protein sequence ID" value="SLM64737.1"/>
    <property type="molecule type" value="Genomic_DNA"/>
</dbReference>
<evidence type="ECO:0000256" key="1">
    <source>
        <dbReference type="ARBA" id="ARBA00010333"/>
    </source>
</evidence>
<dbReference type="RefSeq" id="WP_051124123.1">
    <property type="nucleotide sequence ID" value="NZ_LT615367.1"/>
</dbReference>
<keyword evidence="2 3" id="KW-0732">Signal</keyword>
<dbReference type="PANTHER" id="PTHR35936">
    <property type="entry name" value="MEMBRANE-BOUND LYTIC MUREIN TRANSGLYCOSYLASE F"/>
    <property type="match status" value="1"/>
</dbReference>
<evidence type="ECO:0000259" key="4">
    <source>
        <dbReference type="SMART" id="SM00062"/>
    </source>
</evidence>
<dbReference type="InterPro" id="IPR001638">
    <property type="entry name" value="Solute-binding_3/MltF_N"/>
</dbReference>
<dbReference type="AlphaFoldDB" id="A0A375AFH5"/>
<organism evidence="5 6">
    <name type="scientific">Dickeya aquatica</name>
    <dbReference type="NCBI Taxonomy" id="1401087"/>
    <lineage>
        <taxon>Bacteria</taxon>
        <taxon>Pseudomonadati</taxon>
        <taxon>Pseudomonadota</taxon>
        <taxon>Gammaproteobacteria</taxon>
        <taxon>Enterobacterales</taxon>
        <taxon>Pectobacteriaceae</taxon>
        <taxon>Dickeya</taxon>
    </lineage>
</organism>
<dbReference type="SMART" id="SM00062">
    <property type="entry name" value="PBPb"/>
    <property type="match status" value="1"/>
</dbReference>
<dbReference type="Proteomes" id="UP000294820">
    <property type="component" value="Chromosome 1"/>
</dbReference>
<dbReference type="KEGG" id="daq:DAQ1742_03959"/>
<dbReference type="Gene3D" id="3.40.190.10">
    <property type="entry name" value="Periplasmic binding protein-like II"/>
    <property type="match status" value="2"/>
</dbReference>
<dbReference type="CDD" id="cd01004">
    <property type="entry name" value="PBP2_MidA_like"/>
    <property type="match status" value="1"/>
</dbReference>
<evidence type="ECO:0000313" key="5">
    <source>
        <dbReference type="EMBL" id="SLM64737.1"/>
    </source>
</evidence>
<name>A0A375AFH5_9GAMM</name>
<evidence type="ECO:0000256" key="2">
    <source>
        <dbReference type="ARBA" id="ARBA00022729"/>
    </source>
</evidence>
<evidence type="ECO:0000313" key="6">
    <source>
        <dbReference type="Proteomes" id="UP000294820"/>
    </source>
</evidence>
<feature type="signal peptide" evidence="3">
    <location>
        <begin position="1"/>
        <end position="28"/>
    </location>
</feature>
<reference evidence="5 6" key="1">
    <citation type="submission" date="2016-09" db="EMBL/GenBank/DDBJ databases">
        <authorList>
            <person name="Reverchon S."/>
            <person name="Nasser W."/>
            <person name="Leonard S."/>
            <person name="Brochier C."/>
            <person name="Duprey A."/>
        </authorList>
    </citation>
    <scope>NUCLEOTIDE SEQUENCE [LARGE SCALE GENOMIC DNA]</scope>
    <source>
        <strain evidence="5 6">174/2</strain>
    </source>
</reference>
<feature type="chain" id="PRO_5016803577" evidence="3">
    <location>
        <begin position="29"/>
        <end position="315"/>
    </location>
</feature>
<comment type="similarity">
    <text evidence="1">Belongs to the bacterial solute-binding protein 3 family.</text>
</comment>
<proteinExistence type="inferred from homology"/>
<accession>A0A375AFH5</accession>
<evidence type="ECO:0000256" key="3">
    <source>
        <dbReference type="SAM" id="SignalP"/>
    </source>
</evidence>
<gene>
    <name evidence="5" type="ORF">DAQ1742_03959</name>
</gene>
<feature type="domain" description="Solute-binding protein family 3/N-terminal" evidence="4">
    <location>
        <begin position="65"/>
        <end position="297"/>
    </location>
</feature>
<keyword evidence="6" id="KW-1185">Reference proteome</keyword>
<dbReference type="Pfam" id="PF00497">
    <property type="entry name" value="SBP_bac_3"/>
    <property type="match status" value="1"/>
</dbReference>
<dbReference type="PANTHER" id="PTHR35936:SF19">
    <property type="entry name" value="AMINO-ACID-BINDING PROTEIN YXEM-RELATED"/>
    <property type="match status" value="1"/>
</dbReference>
<protein>
    <submittedName>
        <fullName evidence="5">Periplasmic binding protein</fullName>
    </submittedName>
</protein>